<evidence type="ECO:0000313" key="3">
    <source>
        <dbReference type="Proteomes" id="UP000430232"/>
    </source>
</evidence>
<evidence type="ECO:0000256" key="1">
    <source>
        <dbReference type="SAM" id="MobiDB-lite"/>
    </source>
</evidence>
<gene>
    <name evidence="2" type="ORF">F7R21_02610</name>
</gene>
<protein>
    <submittedName>
        <fullName evidence="2">Uncharacterized protein</fullName>
    </submittedName>
</protein>
<feature type="compositionally biased region" description="Basic and acidic residues" evidence="1">
    <location>
        <begin position="42"/>
        <end position="62"/>
    </location>
</feature>
<proteinExistence type="predicted"/>
<reference evidence="2 3" key="1">
    <citation type="submission" date="2019-09" db="EMBL/GenBank/DDBJ databases">
        <title>Draft genome sequences of 48 bacterial type strains from the CCUG.</title>
        <authorList>
            <person name="Tunovic T."/>
            <person name="Pineiro-Iglesias B."/>
            <person name="Unosson C."/>
            <person name="Inganas E."/>
            <person name="Ohlen M."/>
            <person name="Cardew S."/>
            <person name="Jensie-Markopoulos S."/>
            <person name="Salva-Serra F."/>
            <person name="Jaen-Luchoro D."/>
            <person name="Karlsson R."/>
            <person name="Svensson-Stadler L."/>
            <person name="Chun J."/>
            <person name="Moore E."/>
        </authorList>
    </citation>
    <scope>NUCLEOTIDE SEQUENCE [LARGE SCALE GENOMIC DNA]</scope>
    <source>
        <strain evidence="2 3">CCUG 54555</strain>
    </source>
</reference>
<dbReference type="AlphaFoldDB" id="A0A6H9SWX3"/>
<dbReference type="EMBL" id="VZOJ01000003">
    <property type="protein sequence ID" value="KAB0644331.1"/>
    <property type="molecule type" value="Genomic_DNA"/>
</dbReference>
<name>A0A6H9SWX3_9BURK</name>
<comment type="caution">
    <text evidence="2">The sequence shown here is derived from an EMBL/GenBank/DDBJ whole genome shotgun (WGS) entry which is preliminary data.</text>
</comment>
<accession>A0A6H9SWX3</accession>
<keyword evidence="3" id="KW-1185">Reference proteome</keyword>
<feature type="region of interest" description="Disordered" evidence="1">
    <location>
        <begin position="1"/>
        <end position="62"/>
    </location>
</feature>
<evidence type="ECO:0000313" key="2">
    <source>
        <dbReference type="EMBL" id="KAB0644331.1"/>
    </source>
</evidence>
<organism evidence="2 3">
    <name type="scientific">Burkholderia latens</name>
    <dbReference type="NCBI Taxonomy" id="488446"/>
    <lineage>
        <taxon>Bacteria</taxon>
        <taxon>Pseudomonadati</taxon>
        <taxon>Pseudomonadota</taxon>
        <taxon>Betaproteobacteria</taxon>
        <taxon>Burkholderiales</taxon>
        <taxon>Burkholderiaceae</taxon>
        <taxon>Burkholderia</taxon>
        <taxon>Burkholderia cepacia complex</taxon>
    </lineage>
</organism>
<sequence length="62" mass="7143">MPNRLRPLPRATRDTPAPRSRKSYESGADDVTKIFRQFDSGAPRHDGELIQRDIARPRRELA</sequence>
<dbReference type="Proteomes" id="UP000430232">
    <property type="component" value="Unassembled WGS sequence"/>
</dbReference>